<gene>
    <name evidence="2" type="ORF">mMyoMyo1_000069</name>
</gene>
<dbReference type="AlphaFoldDB" id="A0A7J8AHU2"/>
<dbReference type="Proteomes" id="UP000527355">
    <property type="component" value="Unassembled WGS sequence"/>
</dbReference>
<feature type="region of interest" description="Disordered" evidence="1">
    <location>
        <begin position="1"/>
        <end position="25"/>
    </location>
</feature>
<sequence>MSSGNDQVFIPMSQRNADGLPRTTPNDQKTFSEGAVLSFHNICYRVKVQSGFLLSRKTVEKEILIKVKYVHELLFKQLY</sequence>
<reference evidence="2 3" key="1">
    <citation type="journal article" date="2020" name="Nature">
        <title>Six reference-quality genomes reveal evolution of bat adaptations.</title>
        <authorList>
            <person name="Jebb D."/>
            <person name="Huang Z."/>
            <person name="Pippel M."/>
            <person name="Hughes G.M."/>
            <person name="Lavrichenko K."/>
            <person name="Devanna P."/>
            <person name="Winkler S."/>
            <person name="Jermiin L.S."/>
            <person name="Skirmuntt E.C."/>
            <person name="Katzourakis A."/>
            <person name="Burkitt-Gray L."/>
            <person name="Ray D.A."/>
            <person name="Sullivan K.A.M."/>
            <person name="Roscito J.G."/>
            <person name="Kirilenko B.M."/>
            <person name="Davalos L.M."/>
            <person name="Corthals A.P."/>
            <person name="Power M.L."/>
            <person name="Jones G."/>
            <person name="Ransome R.D."/>
            <person name="Dechmann D.K.N."/>
            <person name="Locatelli A.G."/>
            <person name="Puechmaille S.J."/>
            <person name="Fedrigo O."/>
            <person name="Jarvis E.D."/>
            <person name="Hiller M."/>
            <person name="Vernes S.C."/>
            <person name="Myers E.W."/>
            <person name="Teeling E.C."/>
        </authorList>
    </citation>
    <scope>NUCLEOTIDE SEQUENCE [LARGE SCALE GENOMIC DNA]</scope>
    <source>
        <strain evidence="2">MMyoMyo1</strain>
        <tissue evidence="2">Flight muscle</tissue>
    </source>
</reference>
<evidence type="ECO:0000313" key="2">
    <source>
        <dbReference type="EMBL" id="KAF6385776.1"/>
    </source>
</evidence>
<evidence type="ECO:0000313" key="3">
    <source>
        <dbReference type="Proteomes" id="UP000527355"/>
    </source>
</evidence>
<keyword evidence="3" id="KW-1185">Reference proteome</keyword>
<protein>
    <submittedName>
        <fullName evidence="2">Uncharacterized protein</fullName>
    </submittedName>
</protein>
<accession>A0A7J8AHU2</accession>
<evidence type="ECO:0000256" key="1">
    <source>
        <dbReference type="SAM" id="MobiDB-lite"/>
    </source>
</evidence>
<organism evidence="2 3">
    <name type="scientific">Myotis myotis</name>
    <name type="common">Greater mouse-eared bat</name>
    <name type="synonym">Vespertilio myotis</name>
    <dbReference type="NCBI Taxonomy" id="51298"/>
    <lineage>
        <taxon>Eukaryota</taxon>
        <taxon>Metazoa</taxon>
        <taxon>Chordata</taxon>
        <taxon>Craniata</taxon>
        <taxon>Vertebrata</taxon>
        <taxon>Euteleostomi</taxon>
        <taxon>Mammalia</taxon>
        <taxon>Eutheria</taxon>
        <taxon>Laurasiatheria</taxon>
        <taxon>Chiroptera</taxon>
        <taxon>Yangochiroptera</taxon>
        <taxon>Vespertilionidae</taxon>
        <taxon>Myotis</taxon>
    </lineage>
</organism>
<comment type="caution">
    <text evidence="2">The sequence shown here is derived from an EMBL/GenBank/DDBJ whole genome shotgun (WGS) entry which is preliminary data.</text>
</comment>
<name>A0A7J8AHU2_MYOMY</name>
<proteinExistence type="predicted"/>
<dbReference type="VEuPathDB" id="HostDB:GeneID_118671289"/>
<dbReference type="EMBL" id="JABWUV010000001">
    <property type="protein sequence ID" value="KAF6385776.1"/>
    <property type="molecule type" value="Genomic_DNA"/>
</dbReference>